<dbReference type="Proteomes" id="UP000182179">
    <property type="component" value="Unassembled WGS sequence"/>
</dbReference>
<sequence length="103" mass="11392">MTTPDLILPTVQREGDELVIRIHKRTLAHSVAMGDNWPVSGDGQPMAFVIDQDLLMVEIAAQLLEEDEQGATPLHHLFDNAAMTIIENGGESIELREDEEGDE</sequence>
<name>A0A1H4U015_9PSED</name>
<reference evidence="1 3" key="1">
    <citation type="submission" date="2016-10" db="EMBL/GenBank/DDBJ databases">
        <authorList>
            <person name="Varghese N."/>
            <person name="Submissions S."/>
        </authorList>
    </citation>
    <scope>NUCLEOTIDE SEQUENCE [LARGE SCALE GENOMIC DNA]</scope>
    <source>
        <strain evidence="1 3">BS2773</strain>
    </source>
</reference>
<evidence type="ECO:0000313" key="2">
    <source>
        <dbReference type="EMBL" id="SEC63785.1"/>
    </source>
</evidence>
<comment type="caution">
    <text evidence="1">The sequence shown here is derived from an EMBL/GenBank/DDBJ whole genome shotgun (WGS) entry which is preliminary data.</text>
</comment>
<dbReference type="EMBL" id="FNTS01000001">
    <property type="protein sequence ID" value="SEC62076.1"/>
    <property type="molecule type" value="Genomic_DNA"/>
</dbReference>
<accession>A0A1H4U015</accession>
<dbReference type="EMBL" id="FNTS01000001">
    <property type="protein sequence ID" value="SEC63785.1"/>
    <property type="molecule type" value="Genomic_DNA"/>
</dbReference>
<proteinExistence type="predicted"/>
<protein>
    <submittedName>
        <fullName evidence="1">Uncharacterized protein</fullName>
    </submittedName>
</protein>
<evidence type="ECO:0000313" key="1">
    <source>
        <dbReference type="EMBL" id="SEC62076.1"/>
    </source>
</evidence>
<keyword evidence="3" id="KW-1185">Reference proteome</keyword>
<evidence type="ECO:0000313" key="3">
    <source>
        <dbReference type="Proteomes" id="UP000182179"/>
    </source>
</evidence>
<organism evidence="1 3">
    <name type="scientific">Pseudomonas costantinii</name>
    <dbReference type="NCBI Taxonomy" id="168469"/>
    <lineage>
        <taxon>Bacteria</taxon>
        <taxon>Pseudomonadati</taxon>
        <taxon>Pseudomonadota</taxon>
        <taxon>Gammaproteobacteria</taxon>
        <taxon>Pseudomonadales</taxon>
        <taxon>Pseudomonadaceae</taxon>
        <taxon>Pseudomonas</taxon>
    </lineage>
</organism>
<dbReference type="RefSeq" id="WP_074851288.1">
    <property type="nucleotide sequence ID" value="NZ_FNTS01000001.1"/>
</dbReference>
<gene>
    <name evidence="1" type="ORF">SAMN04515675_0009</name>
    <name evidence="2" type="ORF">SAMN04515675_0064</name>
</gene>